<proteinExistence type="predicted"/>
<feature type="domain" description="Minor tail T" evidence="1">
    <location>
        <begin position="6"/>
        <end position="79"/>
    </location>
</feature>
<evidence type="ECO:0000259" key="1">
    <source>
        <dbReference type="Pfam" id="PF06223"/>
    </source>
</evidence>
<protein>
    <recommendedName>
        <fullName evidence="1">Minor tail T domain-containing protein</fullName>
    </recommendedName>
</protein>
<comment type="caution">
    <text evidence="2">The sequence shown here is derived from an EMBL/GenBank/DDBJ whole genome shotgun (WGS) entry which is preliminary data.</text>
</comment>
<dbReference type="InterPro" id="IPR009350">
    <property type="entry name" value="Phage_tail_T"/>
</dbReference>
<name>A0A0F9QYF9_9ZZZZ</name>
<accession>A0A0F9QYF9</accession>
<organism evidence="2">
    <name type="scientific">marine sediment metagenome</name>
    <dbReference type="NCBI Taxonomy" id="412755"/>
    <lineage>
        <taxon>unclassified sequences</taxon>
        <taxon>metagenomes</taxon>
        <taxon>ecological metagenomes</taxon>
    </lineage>
</organism>
<evidence type="ECO:0000313" key="2">
    <source>
        <dbReference type="EMBL" id="KKN42012.1"/>
    </source>
</evidence>
<dbReference type="EMBL" id="LAZR01001611">
    <property type="protein sequence ID" value="KKN42012.1"/>
    <property type="molecule type" value="Genomic_DNA"/>
</dbReference>
<dbReference type="AlphaFoldDB" id="A0A0F9QYF9"/>
<dbReference type="Pfam" id="PF06223">
    <property type="entry name" value="Phage_tail_T"/>
    <property type="match status" value="1"/>
</dbReference>
<sequence>MLKCMTAKDLREWEIYYELEPFGAPALNLNFGRLLALFMNIHRGKGTSSVSAESVTFGDFAKRGIRQSVEEMKSVLMALVKEGKD</sequence>
<reference evidence="2" key="1">
    <citation type="journal article" date="2015" name="Nature">
        <title>Complex archaea that bridge the gap between prokaryotes and eukaryotes.</title>
        <authorList>
            <person name="Spang A."/>
            <person name="Saw J.H."/>
            <person name="Jorgensen S.L."/>
            <person name="Zaremba-Niedzwiedzka K."/>
            <person name="Martijn J."/>
            <person name="Lind A.E."/>
            <person name="van Eijk R."/>
            <person name="Schleper C."/>
            <person name="Guy L."/>
            <person name="Ettema T.J."/>
        </authorList>
    </citation>
    <scope>NUCLEOTIDE SEQUENCE</scope>
</reference>
<gene>
    <name evidence="2" type="ORF">LCGC14_0717720</name>
</gene>